<proteinExistence type="predicted"/>
<dbReference type="Proteomes" id="UP001152798">
    <property type="component" value="Chromosome 6"/>
</dbReference>
<protein>
    <submittedName>
        <fullName evidence="1">Uncharacterized protein</fullName>
    </submittedName>
</protein>
<keyword evidence="2" id="KW-1185">Reference proteome</keyword>
<organism evidence="1 2">
    <name type="scientific">Nezara viridula</name>
    <name type="common">Southern green stink bug</name>
    <name type="synonym">Cimex viridulus</name>
    <dbReference type="NCBI Taxonomy" id="85310"/>
    <lineage>
        <taxon>Eukaryota</taxon>
        <taxon>Metazoa</taxon>
        <taxon>Ecdysozoa</taxon>
        <taxon>Arthropoda</taxon>
        <taxon>Hexapoda</taxon>
        <taxon>Insecta</taxon>
        <taxon>Pterygota</taxon>
        <taxon>Neoptera</taxon>
        <taxon>Paraneoptera</taxon>
        <taxon>Hemiptera</taxon>
        <taxon>Heteroptera</taxon>
        <taxon>Panheteroptera</taxon>
        <taxon>Pentatomomorpha</taxon>
        <taxon>Pentatomoidea</taxon>
        <taxon>Pentatomidae</taxon>
        <taxon>Pentatominae</taxon>
        <taxon>Nezara</taxon>
    </lineage>
</organism>
<reference evidence="1" key="1">
    <citation type="submission" date="2022-01" db="EMBL/GenBank/DDBJ databases">
        <authorList>
            <person name="King R."/>
        </authorList>
    </citation>
    <scope>NUCLEOTIDE SEQUENCE</scope>
</reference>
<dbReference type="AlphaFoldDB" id="A0A9P0HQ41"/>
<name>A0A9P0HQ41_NEZVI</name>
<evidence type="ECO:0000313" key="1">
    <source>
        <dbReference type="EMBL" id="CAH1405742.1"/>
    </source>
</evidence>
<sequence length="65" mass="7247">MIVYLRLNKVIKFRALSKKETITSNNQRELEKKIGVEVTRSYGGSADWGCTATIAAYAEVVPLKS</sequence>
<accession>A0A9P0HQ41</accession>
<gene>
    <name evidence="1" type="ORF">NEZAVI_LOCUS13879</name>
</gene>
<evidence type="ECO:0000313" key="2">
    <source>
        <dbReference type="Proteomes" id="UP001152798"/>
    </source>
</evidence>
<dbReference type="EMBL" id="OV725082">
    <property type="protein sequence ID" value="CAH1405742.1"/>
    <property type="molecule type" value="Genomic_DNA"/>
</dbReference>
<dbReference type="OrthoDB" id="6594690at2759"/>